<keyword evidence="2" id="KW-0378">Hydrolase</keyword>
<dbReference type="GO" id="GO:0016787">
    <property type="term" value="F:hydrolase activity"/>
    <property type="evidence" value="ECO:0007669"/>
    <property type="project" value="UniProtKB-KW"/>
</dbReference>
<proteinExistence type="predicted"/>
<evidence type="ECO:0000313" key="2">
    <source>
        <dbReference type="EMBL" id="KFN88801.1"/>
    </source>
</evidence>
<protein>
    <submittedName>
        <fullName evidence="2">Alpha/beta hydrolase</fullName>
    </submittedName>
    <submittedName>
        <fullName evidence="3">Pimeloyl-ACP methyl ester carboxylesterase</fullName>
    </submittedName>
</protein>
<organism evidence="2 4">
    <name type="scientific">Streptococcus equinus JB1</name>
    <dbReference type="NCBI Taxonomy" id="1294274"/>
    <lineage>
        <taxon>Bacteria</taxon>
        <taxon>Bacillati</taxon>
        <taxon>Bacillota</taxon>
        <taxon>Bacilli</taxon>
        <taxon>Lactobacillales</taxon>
        <taxon>Streptococcaceae</taxon>
        <taxon>Streptococcus</taxon>
    </lineage>
</organism>
<name>A0A091BT06_STREI</name>
<dbReference type="GO" id="GO:0016020">
    <property type="term" value="C:membrane"/>
    <property type="evidence" value="ECO:0007669"/>
    <property type="project" value="TreeGrafter"/>
</dbReference>
<evidence type="ECO:0000259" key="1">
    <source>
        <dbReference type="Pfam" id="PF00561"/>
    </source>
</evidence>
<sequence length="256" mass="28238">MKEYFIDDQNAYMRYQDFPGDGSPILFIHGLGCAGSFDYGEVVSQERLKDHRCILIDLLGAGYSDKPEDFDYRVSSHAAYLKSFVESLKLTNLTIFGHSLGGPIAIELAKLCLDRVEHLILSEPNLDPSTFGSSSCEIASFSEKEFIDFGFCKVLAESKNSGNSMWAVTLAQWSPYAVHRMSVNAVQGGKTSWRQMLYDLNLPKTVIFGRKSLPDNDYTSLAEAGVSLRVVEDAGHSMAWENPSGLAQAIVAGLKD</sequence>
<dbReference type="InterPro" id="IPR000073">
    <property type="entry name" value="AB_hydrolase_1"/>
</dbReference>
<dbReference type="AlphaFoldDB" id="A0A091BT06"/>
<dbReference type="Proteomes" id="UP000182793">
    <property type="component" value="Unassembled WGS sequence"/>
</dbReference>
<dbReference type="PANTHER" id="PTHR43798:SF33">
    <property type="entry name" value="HYDROLASE, PUTATIVE (AFU_ORTHOLOGUE AFUA_2G14860)-RELATED"/>
    <property type="match status" value="1"/>
</dbReference>
<dbReference type="Pfam" id="PF00561">
    <property type="entry name" value="Abhydrolase_1"/>
    <property type="match status" value="1"/>
</dbReference>
<dbReference type="Gene3D" id="3.40.50.1820">
    <property type="entry name" value="alpha/beta hydrolase"/>
    <property type="match status" value="1"/>
</dbReference>
<dbReference type="PANTHER" id="PTHR43798">
    <property type="entry name" value="MONOACYLGLYCEROL LIPASE"/>
    <property type="match status" value="1"/>
</dbReference>
<gene>
    <name evidence="2" type="ORF">H702_00830</name>
    <name evidence="3" type="ORF">SAMN02910290_01757</name>
</gene>
<keyword evidence="5" id="KW-1185">Reference proteome</keyword>
<accession>A0A091BT06</accession>
<dbReference type="InterPro" id="IPR050266">
    <property type="entry name" value="AB_hydrolase_sf"/>
</dbReference>
<dbReference type="SUPFAM" id="SSF53474">
    <property type="entry name" value="alpha/beta-Hydrolases"/>
    <property type="match status" value="1"/>
</dbReference>
<dbReference type="InterPro" id="IPR029058">
    <property type="entry name" value="AB_hydrolase_fold"/>
</dbReference>
<feature type="domain" description="AB hydrolase-1" evidence="1">
    <location>
        <begin position="24"/>
        <end position="128"/>
    </location>
</feature>
<dbReference type="Proteomes" id="UP000029382">
    <property type="component" value="Unassembled WGS sequence"/>
</dbReference>
<evidence type="ECO:0000313" key="4">
    <source>
        <dbReference type="Proteomes" id="UP000029382"/>
    </source>
</evidence>
<reference evidence="2 4" key="1">
    <citation type="journal article" date="2014" name="Genome Announc.">
        <title>Draft Genome Sequences of Streptococcus bovis Strains ATCC 33317 and JB1.</title>
        <authorList>
            <person name="Benahmed F.H."/>
            <person name="Gopinath G.R."/>
            <person name="Harbottle H."/>
            <person name="Cotta M.A."/>
            <person name="Luo Y."/>
            <person name="Henderson C."/>
            <person name="Teri P."/>
            <person name="Soppet D."/>
            <person name="Rasmussen M."/>
            <person name="Whitehead T.R."/>
            <person name="Davidson M."/>
        </authorList>
    </citation>
    <scope>NUCLEOTIDE SEQUENCE [LARGE SCALE GENOMIC DNA]</scope>
    <source>
        <strain evidence="2 4">JB1</strain>
    </source>
</reference>
<evidence type="ECO:0000313" key="5">
    <source>
        <dbReference type="Proteomes" id="UP000182793"/>
    </source>
</evidence>
<evidence type="ECO:0000313" key="3">
    <source>
        <dbReference type="EMBL" id="SFL42558.1"/>
    </source>
</evidence>
<dbReference type="RefSeq" id="WP_039696010.1">
    <property type="nucleotide sequence ID" value="NZ_AUZH01000002.1"/>
</dbReference>
<reference evidence="3 5" key="2">
    <citation type="submission" date="2016-10" db="EMBL/GenBank/DDBJ databases">
        <authorList>
            <person name="Varghese N."/>
            <person name="Submissions S."/>
        </authorList>
    </citation>
    <scope>NUCLEOTIDE SEQUENCE [LARGE SCALE GENOMIC DNA]</scope>
    <source>
        <strain evidence="3 5">JB1</strain>
    </source>
</reference>
<dbReference type="EMBL" id="AUZH01000002">
    <property type="protein sequence ID" value="KFN88801.1"/>
    <property type="molecule type" value="Genomic_DNA"/>
</dbReference>
<comment type="caution">
    <text evidence="2">The sequence shown here is derived from an EMBL/GenBank/DDBJ whole genome shotgun (WGS) entry which is preliminary data.</text>
</comment>
<dbReference type="EMBL" id="FOTG01000011">
    <property type="protein sequence ID" value="SFL42558.1"/>
    <property type="molecule type" value="Genomic_DNA"/>
</dbReference>